<comment type="caution">
    <text evidence="1">The sequence shown here is derived from an EMBL/GenBank/DDBJ whole genome shotgun (WGS) entry which is preliminary data.</text>
</comment>
<accession>A0A8J5WZA5</accession>
<evidence type="ECO:0000313" key="2">
    <source>
        <dbReference type="Proteomes" id="UP000729402"/>
    </source>
</evidence>
<dbReference type="Proteomes" id="UP000729402">
    <property type="component" value="Unassembled WGS sequence"/>
</dbReference>
<proteinExistence type="predicted"/>
<reference evidence="1" key="1">
    <citation type="journal article" date="2021" name="bioRxiv">
        <title>Whole Genome Assembly and Annotation of Northern Wild Rice, Zizania palustris L., Supports a Whole Genome Duplication in the Zizania Genus.</title>
        <authorList>
            <person name="Haas M."/>
            <person name="Kono T."/>
            <person name="Macchietto M."/>
            <person name="Millas R."/>
            <person name="McGilp L."/>
            <person name="Shao M."/>
            <person name="Duquette J."/>
            <person name="Hirsch C.N."/>
            <person name="Kimball J."/>
        </authorList>
    </citation>
    <scope>NUCLEOTIDE SEQUENCE</scope>
    <source>
        <tissue evidence="1">Fresh leaf tissue</tissue>
    </source>
</reference>
<protein>
    <submittedName>
        <fullName evidence="1">Uncharacterized protein</fullName>
    </submittedName>
</protein>
<keyword evidence="2" id="KW-1185">Reference proteome</keyword>
<reference evidence="1" key="2">
    <citation type="submission" date="2021-02" db="EMBL/GenBank/DDBJ databases">
        <authorList>
            <person name="Kimball J.A."/>
            <person name="Haas M.W."/>
            <person name="Macchietto M."/>
            <person name="Kono T."/>
            <person name="Duquette J."/>
            <person name="Shao M."/>
        </authorList>
    </citation>
    <scope>NUCLEOTIDE SEQUENCE</scope>
    <source>
        <tissue evidence="1">Fresh leaf tissue</tissue>
    </source>
</reference>
<sequence length="130" mass="14380">MLLFKLAYAYHSVADRSRARRRESQQAWTTRMQRRLPVKNRAAPLPSHPILRRGEGEGETAISPRLVRSAAARSIGVELLPPCTPGDPVLFLPWTGTGTRRNDANIPAHELFCLGATHCYSVDLGGKTGY</sequence>
<gene>
    <name evidence="1" type="ORF">GUJ93_ZPchr0013g33999</name>
</gene>
<name>A0A8J5WZA5_ZIZPA</name>
<dbReference type="AlphaFoldDB" id="A0A8J5WZA5"/>
<evidence type="ECO:0000313" key="1">
    <source>
        <dbReference type="EMBL" id="KAG8098357.1"/>
    </source>
</evidence>
<organism evidence="1 2">
    <name type="scientific">Zizania palustris</name>
    <name type="common">Northern wild rice</name>
    <dbReference type="NCBI Taxonomy" id="103762"/>
    <lineage>
        <taxon>Eukaryota</taxon>
        <taxon>Viridiplantae</taxon>
        <taxon>Streptophyta</taxon>
        <taxon>Embryophyta</taxon>
        <taxon>Tracheophyta</taxon>
        <taxon>Spermatophyta</taxon>
        <taxon>Magnoliopsida</taxon>
        <taxon>Liliopsida</taxon>
        <taxon>Poales</taxon>
        <taxon>Poaceae</taxon>
        <taxon>BOP clade</taxon>
        <taxon>Oryzoideae</taxon>
        <taxon>Oryzeae</taxon>
        <taxon>Zizaniinae</taxon>
        <taxon>Zizania</taxon>
    </lineage>
</organism>
<dbReference type="EMBL" id="JAAALK010000079">
    <property type="protein sequence ID" value="KAG8098357.1"/>
    <property type="molecule type" value="Genomic_DNA"/>
</dbReference>